<dbReference type="OrthoDB" id="3430853at2"/>
<evidence type="ECO:0000313" key="2">
    <source>
        <dbReference type="EMBL" id="ROO87297.1"/>
    </source>
</evidence>
<feature type="transmembrane region" description="Helical" evidence="1">
    <location>
        <begin position="164"/>
        <end position="181"/>
    </location>
</feature>
<dbReference type="Pfam" id="PF20128">
    <property type="entry name" value="DUF6518"/>
    <property type="match status" value="1"/>
</dbReference>
<keyword evidence="1" id="KW-0812">Transmembrane</keyword>
<keyword evidence="1" id="KW-1133">Transmembrane helix</keyword>
<evidence type="ECO:0000313" key="3">
    <source>
        <dbReference type="Proteomes" id="UP000272400"/>
    </source>
</evidence>
<feature type="transmembrane region" description="Helical" evidence="1">
    <location>
        <begin position="94"/>
        <end position="117"/>
    </location>
</feature>
<evidence type="ECO:0000256" key="1">
    <source>
        <dbReference type="SAM" id="Phobius"/>
    </source>
</evidence>
<feature type="transmembrane region" description="Helical" evidence="1">
    <location>
        <begin position="70"/>
        <end position="88"/>
    </location>
</feature>
<gene>
    <name evidence="2" type="ORF">EDD29_4894</name>
</gene>
<dbReference type="AlphaFoldDB" id="A0A3N1D191"/>
<dbReference type="EMBL" id="RJKE01000001">
    <property type="protein sequence ID" value="ROO87297.1"/>
    <property type="molecule type" value="Genomic_DNA"/>
</dbReference>
<name>A0A3N1D191_9ACTN</name>
<organism evidence="2 3">
    <name type="scientific">Actinocorallia herbida</name>
    <dbReference type="NCBI Taxonomy" id="58109"/>
    <lineage>
        <taxon>Bacteria</taxon>
        <taxon>Bacillati</taxon>
        <taxon>Actinomycetota</taxon>
        <taxon>Actinomycetes</taxon>
        <taxon>Streptosporangiales</taxon>
        <taxon>Thermomonosporaceae</taxon>
        <taxon>Actinocorallia</taxon>
    </lineage>
</organism>
<feature type="transmembrane region" description="Helical" evidence="1">
    <location>
        <begin position="188"/>
        <end position="208"/>
    </location>
</feature>
<reference evidence="2 3" key="1">
    <citation type="submission" date="2018-11" db="EMBL/GenBank/DDBJ databases">
        <title>Sequencing the genomes of 1000 actinobacteria strains.</title>
        <authorList>
            <person name="Klenk H.-P."/>
        </authorList>
    </citation>
    <scope>NUCLEOTIDE SEQUENCE [LARGE SCALE GENOMIC DNA]</scope>
    <source>
        <strain evidence="2 3">DSM 44254</strain>
    </source>
</reference>
<dbReference type="InterPro" id="IPR045393">
    <property type="entry name" value="DUF6518"/>
</dbReference>
<accession>A0A3N1D191</accession>
<proteinExistence type="predicted"/>
<comment type="caution">
    <text evidence="2">The sequence shown here is derived from an EMBL/GenBank/DDBJ whole genome shotgun (WGS) entry which is preliminary data.</text>
</comment>
<sequence>MTGSDRVSRLSRPWSLCALALVVGLAGGALTSFGQSVLTGGWHALVNSAAPWVMVAFLVGSCARGRWRGAVVAGLLSQAGLVAGYYVTSELRGYAAGTTSVLIWIAAGTIAGPVYAAAGSLLADGRRRIRATAAGVTGSVWIMEGLNFLSLASDANSNSGPGRTAAWCYLLIGVLLPVALARSARDRAYALPALLCGAAAATAAAVLINRAFLL</sequence>
<keyword evidence="1" id="KW-0472">Membrane</keyword>
<protein>
    <submittedName>
        <fullName evidence="2">Uncharacterized protein</fullName>
    </submittedName>
</protein>
<feature type="transmembrane region" description="Helical" evidence="1">
    <location>
        <begin position="44"/>
        <end position="63"/>
    </location>
</feature>
<dbReference type="RefSeq" id="WP_123666596.1">
    <property type="nucleotide sequence ID" value="NZ_RJKE01000001.1"/>
</dbReference>
<dbReference type="Proteomes" id="UP000272400">
    <property type="component" value="Unassembled WGS sequence"/>
</dbReference>
<keyword evidence="3" id="KW-1185">Reference proteome</keyword>
<feature type="transmembrane region" description="Helical" evidence="1">
    <location>
        <begin position="129"/>
        <end position="152"/>
    </location>
</feature>